<evidence type="ECO:0000313" key="2">
    <source>
        <dbReference type="EMBL" id="HJG79296.1"/>
    </source>
</evidence>
<accession>A0A921MD71</accession>
<dbReference type="InterPro" id="IPR016181">
    <property type="entry name" value="Acyl_CoA_acyltransferase"/>
</dbReference>
<dbReference type="GO" id="GO:0016747">
    <property type="term" value="F:acyltransferase activity, transferring groups other than amino-acyl groups"/>
    <property type="evidence" value="ECO:0007669"/>
    <property type="project" value="InterPro"/>
</dbReference>
<reference evidence="2" key="2">
    <citation type="submission" date="2021-09" db="EMBL/GenBank/DDBJ databases">
        <authorList>
            <person name="Gilroy R."/>
        </authorList>
    </citation>
    <scope>NUCLEOTIDE SEQUENCE</scope>
    <source>
        <strain evidence="2">ChiGjej5B5-7349</strain>
    </source>
</reference>
<name>A0A921MD71_9MICO</name>
<dbReference type="Pfam" id="PF13302">
    <property type="entry name" value="Acetyltransf_3"/>
    <property type="match status" value="1"/>
</dbReference>
<evidence type="ECO:0000313" key="3">
    <source>
        <dbReference type="Proteomes" id="UP000784435"/>
    </source>
</evidence>
<dbReference type="Gene3D" id="3.40.630.30">
    <property type="match status" value="1"/>
</dbReference>
<dbReference type="InterPro" id="IPR051531">
    <property type="entry name" value="N-acetyltransferase"/>
</dbReference>
<dbReference type="AlphaFoldDB" id="A0A921MD71"/>
<dbReference type="SUPFAM" id="SSF55729">
    <property type="entry name" value="Acyl-CoA N-acyltransferases (Nat)"/>
    <property type="match status" value="1"/>
</dbReference>
<dbReference type="InterPro" id="IPR000182">
    <property type="entry name" value="GNAT_dom"/>
</dbReference>
<feature type="domain" description="N-acetyltransferase" evidence="1">
    <location>
        <begin position="23"/>
        <end position="186"/>
    </location>
</feature>
<evidence type="ECO:0000259" key="1">
    <source>
        <dbReference type="PROSITE" id="PS51186"/>
    </source>
</evidence>
<dbReference type="PANTHER" id="PTHR43792">
    <property type="entry name" value="GNAT FAMILY, PUTATIVE (AFU_ORTHOLOGUE AFUA_3G00765)-RELATED-RELATED"/>
    <property type="match status" value="1"/>
</dbReference>
<dbReference type="PROSITE" id="PS51186">
    <property type="entry name" value="GNAT"/>
    <property type="match status" value="1"/>
</dbReference>
<dbReference type="Proteomes" id="UP000784435">
    <property type="component" value="Unassembled WGS sequence"/>
</dbReference>
<protein>
    <submittedName>
        <fullName evidence="2">GNAT family N-acetyltransferase</fullName>
    </submittedName>
</protein>
<gene>
    <name evidence="2" type="ORF">K8V08_02660</name>
</gene>
<dbReference type="PANTHER" id="PTHR43792:SF1">
    <property type="entry name" value="N-ACETYLTRANSFERASE DOMAIN-CONTAINING PROTEIN"/>
    <property type="match status" value="1"/>
</dbReference>
<reference evidence="2" key="1">
    <citation type="journal article" date="2021" name="PeerJ">
        <title>Extensive microbial diversity within the chicken gut microbiome revealed by metagenomics and culture.</title>
        <authorList>
            <person name="Gilroy R."/>
            <person name="Ravi A."/>
            <person name="Getino M."/>
            <person name="Pursley I."/>
            <person name="Horton D.L."/>
            <person name="Alikhan N.F."/>
            <person name="Baker D."/>
            <person name="Gharbi K."/>
            <person name="Hall N."/>
            <person name="Watson M."/>
            <person name="Adriaenssens E.M."/>
            <person name="Foster-Nyarko E."/>
            <person name="Jarju S."/>
            <person name="Secka A."/>
            <person name="Antonio M."/>
            <person name="Oren A."/>
            <person name="Chaudhuri R.R."/>
            <person name="La Ragione R."/>
            <person name="Hildebrand F."/>
            <person name="Pallen M.J."/>
        </authorList>
    </citation>
    <scope>NUCLEOTIDE SEQUENCE</scope>
    <source>
        <strain evidence="2">ChiGjej5B5-7349</strain>
    </source>
</reference>
<dbReference type="EMBL" id="DYUK01000063">
    <property type="protein sequence ID" value="HJG79296.1"/>
    <property type="molecule type" value="Genomic_DNA"/>
</dbReference>
<organism evidence="2 3">
    <name type="scientific">Brevibacterium senegalense</name>
    <dbReference type="NCBI Taxonomy" id="1033736"/>
    <lineage>
        <taxon>Bacteria</taxon>
        <taxon>Bacillati</taxon>
        <taxon>Actinomycetota</taxon>
        <taxon>Actinomycetes</taxon>
        <taxon>Micrococcales</taxon>
        <taxon>Brevibacteriaceae</taxon>
        <taxon>Brevibacterium</taxon>
    </lineage>
</organism>
<comment type="caution">
    <text evidence="2">The sequence shown here is derived from an EMBL/GenBank/DDBJ whole genome shotgun (WGS) entry which is preliminary data.</text>
</comment>
<proteinExistence type="predicted"/>
<sequence>MTTPGECRGPFRPMPQALSTDRLRLRRWSPDDRRAVRNLWRERDPRVPARRRIDAQDRPTEAQVGASIATQVEESARTGLQMYAVELRAAPGVIGYCGLSIGDATEAEPEIVFELARSVHGRGFATEAAIAVRDAGRDTGRSRLWASVREWNTASFRVLSKLGFTDSGRRDPDPFHGDIVWTTLGPDDPSTG</sequence>